<dbReference type="Proteomes" id="UP000023582">
    <property type="component" value="Chromosome"/>
</dbReference>
<name>X5F919_NEIME</name>
<gene>
    <name evidence="1" type="ORF">NMA510612_2245</name>
</gene>
<dbReference type="KEGG" id="nmx:NMA510612_2245"/>
<evidence type="ECO:0000313" key="2">
    <source>
        <dbReference type="Proteomes" id="UP000023582"/>
    </source>
</evidence>
<dbReference type="AlphaFoldDB" id="X5F919"/>
<organism evidence="1 2">
    <name type="scientific">Neisseria meningitidis</name>
    <dbReference type="NCBI Taxonomy" id="487"/>
    <lineage>
        <taxon>Bacteria</taxon>
        <taxon>Pseudomonadati</taxon>
        <taxon>Pseudomonadota</taxon>
        <taxon>Betaproteobacteria</taxon>
        <taxon>Neisseriales</taxon>
        <taxon>Neisseriaceae</taxon>
        <taxon>Neisseria</taxon>
    </lineage>
</organism>
<accession>X5F919</accession>
<evidence type="ECO:0000313" key="1">
    <source>
        <dbReference type="EMBL" id="AHW76512.1"/>
    </source>
</evidence>
<proteinExistence type="predicted"/>
<sequence>MQAAFCRTLPHLKSSLRFSVALRSKIMNICNDLGIFCQYSRLSLNSCRAFR</sequence>
<reference evidence="1 2" key="1">
    <citation type="journal article" date="2014" name="Genome Announc.">
        <title>Complete Genome Sequence of Neisseria meningitidis Serogroup A Strain NMA510612, Isolated from a Patient with Bacterial Meningitis in China.</title>
        <authorList>
            <person name="Zhang Y."/>
            <person name="Yang J."/>
            <person name="Xu L."/>
            <person name="Zhu Y."/>
            <person name="Liu B."/>
            <person name="Shao Z."/>
            <person name="Zhang X."/>
            <person name="Jin Q."/>
        </authorList>
    </citation>
    <scope>NUCLEOTIDE SEQUENCE [LARGE SCALE GENOMIC DNA]</scope>
    <source>
        <strain evidence="2">NMA510612</strain>
    </source>
</reference>
<dbReference type="PATRIC" id="fig|487.517.peg.2216"/>
<dbReference type="EMBL" id="CP007524">
    <property type="protein sequence ID" value="AHW76512.1"/>
    <property type="molecule type" value="Genomic_DNA"/>
</dbReference>
<reference evidence="2" key="2">
    <citation type="submission" date="2014-02" db="EMBL/GenBank/DDBJ databases">
        <title>Complete Genome Sequence of Neisseria meningitides, serogroup A strain 510612.</title>
        <authorList>
            <person name="Zhang X."/>
            <person name="Zhang Y."/>
            <person name="Yang J."/>
            <person name="Zhu Y."/>
            <person name="Jin Q."/>
        </authorList>
    </citation>
    <scope>NUCLEOTIDE SEQUENCE</scope>
    <source>
        <strain evidence="2">NMA510612</strain>
    </source>
</reference>
<protein>
    <submittedName>
        <fullName evidence="1">Uncharacterized protein</fullName>
    </submittedName>
</protein>